<name>A0A841BJM8_9ACTN</name>
<gene>
    <name evidence="1" type="ORF">F4553_000917</name>
</gene>
<dbReference type="RefSeq" id="WP_184832405.1">
    <property type="nucleotide sequence ID" value="NZ_JACHMN010000001.1"/>
</dbReference>
<protein>
    <submittedName>
        <fullName evidence="1">Uncharacterized protein</fullName>
    </submittedName>
</protein>
<dbReference type="EMBL" id="JACHMN010000001">
    <property type="protein sequence ID" value="MBB5867538.1"/>
    <property type="molecule type" value="Genomic_DNA"/>
</dbReference>
<keyword evidence="2" id="KW-1185">Reference proteome</keyword>
<accession>A0A841BJM8</accession>
<evidence type="ECO:0000313" key="1">
    <source>
        <dbReference type="EMBL" id="MBB5867538.1"/>
    </source>
</evidence>
<sequence>MPNSPRADAPTHRFRTKLIATLGTIALLVVGAVISPLGGKIADLIWPAAEAELPGAVVAGEPCRSGGPAASISLSYAFRPSMWWATPAKLPTEVIDELNRADNSEATDATLAPFTPVQSMGKAGTSLKVAVTGCGPRPVVITNLRPVVSKRDKPFGGSLVFVRSQGETEVVEIGFDLDARDPAALAYDTTTAKLGGAYFDSKVVNVAPQETVPLRLMGITKTSYVEWVLAFDTLVDGKAWKFLVALPGGAPIRSTALLPSYQSLYSLDFSAQPRPLFKPVSPASLLPELRVP</sequence>
<comment type="caution">
    <text evidence="1">The sequence shown here is derived from an EMBL/GenBank/DDBJ whole genome shotgun (WGS) entry which is preliminary data.</text>
</comment>
<organism evidence="1 2">
    <name type="scientific">Allocatelliglobosispora scoriae</name>
    <dbReference type="NCBI Taxonomy" id="643052"/>
    <lineage>
        <taxon>Bacteria</taxon>
        <taxon>Bacillati</taxon>
        <taxon>Actinomycetota</taxon>
        <taxon>Actinomycetes</taxon>
        <taxon>Micromonosporales</taxon>
        <taxon>Micromonosporaceae</taxon>
        <taxon>Allocatelliglobosispora</taxon>
    </lineage>
</organism>
<dbReference type="AlphaFoldDB" id="A0A841BJM8"/>
<dbReference type="Proteomes" id="UP000587527">
    <property type="component" value="Unassembled WGS sequence"/>
</dbReference>
<reference evidence="1 2" key="1">
    <citation type="submission" date="2020-08" db="EMBL/GenBank/DDBJ databases">
        <title>Sequencing the genomes of 1000 actinobacteria strains.</title>
        <authorList>
            <person name="Klenk H.-P."/>
        </authorList>
    </citation>
    <scope>NUCLEOTIDE SEQUENCE [LARGE SCALE GENOMIC DNA]</scope>
    <source>
        <strain evidence="1 2">DSM 45362</strain>
    </source>
</reference>
<evidence type="ECO:0000313" key="2">
    <source>
        <dbReference type="Proteomes" id="UP000587527"/>
    </source>
</evidence>
<proteinExistence type="predicted"/>